<evidence type="ECO:0000256" key="4">
    <source>
        <dbReference type="ARBA" id="ARBA00023136"/>
    </source>
</evidence>
<dbReference type="Proteomes" id="UP000578449">
    <property type="component" value="Unassembled WGS sequence"/>
</dbReference>
<feature type="transmembrane region" description="Helical" evidence="6">
    <location>
        <begin position="96"/>
        <end position="122"/>
    </location>
</feature>
<evidence type="ECO:0000256" key="3">
    <source>
        <dbReference type="ARBA" id="ARBA00022989"/>
    </source>
</evidence>
<reference evidence="8 9" key="1">
    <citation type="submission" date="2020-08" db="EMBL/GenBank/DDBJ databases">
        <title>Genomic Encyclopedia of Type Strains, Phase IV (KMG-IV): sequencing the most valuable type-strain genomes for metagenomic binning, comparative biology and taxonomic classification.</title>
        <authorList>
            <person name="Goeker M."/>
        </authorList>
    </citation>
    <scope>NUCLEOTIDE SEQUENCE [LARGE SCALE GENOMIC DNA]</scope>
    <source>
        <strain evidence="8 9">DSM 45615</strain>
    </source>
</reference>
<dbReference type="InterPro" id="IPR000412">
    <property type="entry name" value="ABC_2_transport"/>
</dbReference>
<evidence type="ECO:0000256" key="5">
    <source>
        <dbReference type="ARBA" id="ARBA00023251"/>
    </source>
</evidence>
<dbReference type="GO" id="GO:0140359">
    <property type="term" value="F:ABC-type transporter activity"/>
    <property type="evidence" value="ECO:0007669"/>
    <property type="project" value="InterPro"/>
</dbReference>
<dbReference type="AlphaFoldDB" id="A0A840P2P4"/>
<gene>
    <name evidence="8" type="ORF">HNP84_003358</name>
</gene>
<keyword evidence="4 6" id="KW-0472">Membrane</keyword>
<evidence type="ECO:0000259" key="7">
    <source>
        <dbReference type="Pfam" id="PF12698"/>
    </source>
</evidence>
<dbReference type="GO" id="GO:0046677">
    <property type="term" value="P:response to antibiotic"/>
    <property type="evidence" value="ECO:0007669"/>
    <property type="project" value="UniProtKB-KW"/>
</dbReference>
<evidence type="ECO:0000313" key="8">
    <source>
        <dbReference type="EMBL" id="MBB5133632.1"/>
    </source>
</evidence>
<dbReference type="PANTHER" id="PTHR43229:SF3">
    <property type="entry name" value="ABC-TYPE MULTIDRUG TRANSPORT SYSTEM, PERMEASE COMPONENT"/>
    <property type="match status" value="1"/>
</dbReference>
<evidence type="ECO:0000256" key="6">
    <source>
        <dbReference type="SAM" id="Phobius"/>
    </source>
</evidence>
<dbReference type="InterPro" id="IPR051784">
    <property type="entry name" value="Nod_factor_ABC_transporter"/>
</dbReference>
<keyword evidence="9" id="KW-1185">Reference proteome</keyword>
<dbReference type="PANTHER" id="PTHR43229">
    <property type="entry name" value="NODULATION PROTEIN J"/>
    <property type="match status" value="1"/>
</dbReference>
<feature type="domain" description="ABC-2 type transporter transmembrane" evidence="7">
    <location>
        <begin position="49"/>
        <end position="234"/>
    </location>
</feature>
<sequence>MIAYLRLEVLRSLRSGGYLAYTIAFPATFYLLFTLIMQAGPMANGTQYEAYFMVSMALYGTIGAGLTSVGSRIALERTKGWTRQLALSPLRPRAYVGVKVATGAMLSVPVIGLIMLAGWLVNDVSLPWYTWLALVPALVVGGLPFAALGIAIGYTFRDEVAQMVSLAVYFVFSMAGGLWMPAMVFPDWLESISHVLPTYQAGELSWRLLAGDQPVSAGTAILAAWTAAFVALAVWRYRRTA</sequence>
<dbReference type="GO" id="GO:0043190">
    <property type="term" value="C:ATP-binding cassette (ABC) transporter complex"/>
    <property type="evidence" value="ECO:0007669"/>
    <property type="project" value="InterPro"/>
</dbReference>
<dbReference type="Pfam" id="PF12698">
    <property type="entry name" value="ABC2_membrane_3"/>
    <property type="match status" value="1"/>
</dbReference>
<feature type="transmembrane region" description="Helical" evidence="6">
    <location>
        <begin position="51"/>
        <end position="75"/>
    </location>
</feature>
<evidence type="ECO:0000256" key="1">
    <source>
        <dbReference type="ARBA" id="ARBA00004141"/>
    </source>
</evidence>
<keyword evidence="3 6" id="KW-1133">Transmembrane helix</keyword>
<accession>A0A840P2P4</accession>
<comment type="subcellular location">
    <subcellularLocation>
        <location evidence="1">Membrane</location>
        <topology evidence="1">Multi-pass membrane protein</topology>
    </subcellularLocation>
</comment>
<protein>
    <submittedName>
        <fullName evidence="8">ABC-2 type transport system permease protein</fullName>
    </submittedName>
</protein>
<keyword evidence="2 6" id="KW-0812">Transmembrane</keyword>
<feature type="transmembrane region" description="Helical" evidence="6">
    <location>
        <begin position="128"/>
        <end position="154"/>
    </location>
</feature>
<evidence type="ECO:0000313" key="9">
    <source>
        <dbReference type="Proteomes" id="UP000578449"/>
    </source>
</evidence>
<name>A0A840P2P4_9ACTN</name>
<dbReference type="RefSeq" id="WP_185050576.1">
    <property type="nucleotide sequence ID" value="NZ_BAABIX010000001.1"/>
</dbReference>
<dbReference type="EMBL" id="JACHGN010000006">
    <property type="protein sequence ID" value="MBB5133632.1"/>
    <property type="molecule type" value="Genomic_DNA"/>
</dbReference>
<feature type="transmembrane region" description="Helical" evidence="6">
    <location>
        <begin position="166"/>
        <end position="185"/>
    </location>
</feature>
<feature type="transmembrane region" description="Helical" evidence="6">
    <location>
        <begin position="215"/>
        <end position="235"/>
    </location>
</feature>
<dbReference type="InterPro" id="IPR013525">
    <property type="entry name" value="ABC2_TM"/>
</dbReference>
<dbReference type="PIRSF" id="PIRSF006648">
    <property type="entry name" value="DrrB"/>
    <property type="match status" value="1"/>
</dbReference>
<keyword evidence="5" id="KW-0046">Antibiotic resistance</keyword>
<comment type="caution">
    <text evidence="8">The sequence shown here is derived from an EMBL/GenBank/DDBJ whole genome shotgun (WGS) entry which is preliminary data.</text>
</comment>
<feature type="transmembrane region" description="Helical" evidence="6">
    <location>
        <begin position="18"/>
        <end position="39"/>
    </location>
</feature>
<evidence type="ECO:0000256" key="2">
    <source>
        <dbReference type="ARBA" id="ARBA00022692"/>
    </source>
</evidence>
<proteinExistence type="predicted"/>
<organism evidence="8 9">
    <name type="scientific">Thermocatellispora tengchongensis</name>
    <dbReference type="NCBI Taxonomy" id="1073253"/>
    <lineage>
        <taxon>Bacteria</taxon>
        <taxon>Bacillati</taxon>
        <taxon>Actinomycetota</taxon>
        <taxon>Actinomycetes</taxon>
        <taxon>Streptosporangiales</taxon>
        <taxon>Streptosporangiaceae</taxon>
        <taxon>Thermocatellispora</taxon>
    </lineage>
</organism>